<organism evidence="5 6">
    <name type="scientific">Fusarium globosum</name>
    <dbReference type="NCBI Taxonomy" id="78864"/>
    <lineage>
        <taxon>Eukaryota</taxon>
        <taxon>Fungi</taxon>
        <taxon>Dikarya</taxon>
        <taxon>Ascomycota</taxon>
        <taxon>Pezizomycotina</taxon>
        <taxon>Sordariomycetes</taxon>
        <taxon>Hypocreomycetidae</taxon>
        <taxon>Hypocreales</taxon>
        <taxon>Nectriaceae</taxon>
        <taxon>Fusarium</taxon>
        <taxon>Fusarium fujikuroi species complex</taxon>
    </lineage>
</organism>
<evidence type="ECO:0000256" key="4">
    <source>
        <dbReference type="SAM" id="SignalP"/>
    </source>
</evidence>
<dbReference type="PANTHER" id="PTHR42341">
    <property type="entry name" value="HYDROPHOBIN"/>
    <property type="match status" value="1"/>
</dbReference>
<keyword evidence="3" id="KW-1015">Disulfide bond</keyword>
<reference evidence="5 6" key="1">
    <citation type="submission" date="2020-05" db="EMBL/GenBank/DDBJ databases">
        <title>Identification and distribution of gene clusters putatively required for synthesis of sphingolipid metabolism inhibitors in phylogenetically diverse species of the filamentous fungus Fusarium.</title>
        <authorList>
            <person name="Kim H.-S."/>
            <person name="Busman M."/>
            <person name="Brown D.W."/>
            <person name="Divon H."/>
            <person name="Uhlig S."/>
            <person name="Proctor R.H."/>
        </authorList>
    </citation>
    <scope>NUCLEOTIDE SEQUENCE [LARGE SCALE GENOMIC DNA]</scope>
    <source>
        <strain evidence="5 6">NRRL 26131</strain>
    </source>
</reference>
<proteinExistence type="inferred from homology"/>
<dbReference type="AlphaFoldDB" id="A0A8H5UF41"/>
<comment type="caution">
    <text evidence="5">The sequence shown here is derived from an EMBL/GenBank/DDBJ whole genome shotgun (WGS) entry which is preliminary data.</text>
</comment>
<dbReference type="CDD" id="cd23508">
    <property type="entry name" value="hydrophobin_II"/>
    <property type="match status" value="1"/>
</dbReference>
<protein>
    <submittedName>
        <fullName evidence="5">Trihydrophobin</fullName>
    </submittedName>
</protein>
<dbReference type="Pfam" id="PF06766">
    <property type="entry name" value="Hydrophobin_2"/>
    <property type="match status" value="1"/>
</dbReference>
<evidence type="ECO:0000313" key="5">
    <source>
        <dbReference type="EMBL" id="KAF5687636.1"/>
    </source>
</evidence>
<dbReference type="Proteomes" id="UP000532311">
    <property type="component" value="Unassembled WGS sequence"/>
</dbReference>
<keyword evidence="6" id="KW-1185">Reference proteome</keyword>
<evidence type="ECO:0000256" key="3">
    <source>
        <dbReference type="ARBA" id="ARBA00023157"/>
    </source>
</evidence>
<accession>A0A8H5UF41</accession>
<feature type="signal peptide" evidence="4">
    <location>
        <begin position="1"/>
        <end position="17"/>
    </location>
</feature>
<evidence type="ECO:0000256" key="2">
    <source>
        <dbReference type="ARBA" id="ARBA00009576"/>
    </source>
</evidence>
<gene>
    <name evidence="5" type="ORF">FGLOB1_14743</name>
</gene>
<dbReference type="InterPro" id="IPR036686">
    <property type="entry name" value="Class_II_Hydrophobin_sf"/>
</dbReference>
<comment type="subcellular location">
    <subcellularLocation>
        <location evidence="1">Cell envelope</location>
    </subcellularLocation>
</comment>
<sequence>MQFSVAIVTLLATAVSTLPTKEKRQADIPCSGIYSLFQCCATDVLGLANLDCTSPPSTPINDINFQNVCSPIGKRSRCCVAPLLGQALLCQSPIGI</sequence>
<evidence type="ECO:0000256" key="1">
    <source>
        <dbReference type="ARBA" id="ARBA00004196"/>
    </source>
</evidence>
<dbReference type="InterPro" id="IPR010636">
    <property type="entry name" value="Class_II_hydrophobin"/>
</dbReference>
<evidence type="ECO:0000313" key="6">
    <source>
        <dbReference type="Proteomes" id="UP000532311"/>
    </source>
</evidence>
<comment type="similarity">
    <text evidence="2">Belongs to the cerato-ulmin hydrophobin family.</text>
</comment>
<keyword evidence="4" id="KW-0732">Signal</keyword>
<dbReference type="PANTHER" id="PTHR42341:SF1">
    <property type="entry name" value="HYDROPHOBIN"/>
    <property type="match status" value="1"/>
</dbReference>
<dbReference type="Gene3D" id="3.20.120.10">
    <property type="entry name" value="Hydrophobin"/>
    <property type="match status" value="1"/>
</dbReference>
<dbReference type="GO" id="GO:0005576">
    <property type="term" value="C:extracellular region"/>
    <property type="evidence" value="ECO:0007669"/>
    <property type="project" value="InterPro"/>
</dbReference>
<dbReference type="EMBL" id="JAAQPF010001390">
    <property type="protein sequence ID" value="KAF5687636.1"/>
    <property type="molecule type" value="Genomic_DNA"/>
</dbReference>
<dbReference type="SUPFAM" id="SSF101751">
    <property type="entry name" value="Hydrophobin II, HfbII"/>
    <property type="match status" value="1"/>
</dbReference>
<name>A0A8H5UF41_9HYPO</name>
<feature type="chain" id="PRO_5034338739" evidence="4">
    <location>
        <begin position="18"/>
        <end position="96"/>
    </location>
</feature>